<dbReference type="Gene3D" id="3.40.50.300">
    <property type="entry name" value="P-loop containing nucleotide triphosphate hydrolases"/>
    <property type="match status" value="2"/>
</dbReference>
<dbReference type="Pfam" id="PF00270">
    <property type="entry name" value="DEAD"/>
    <property type="match status" value="1"/>
</dbReference>
<dbReference type="InterPro" id="IPR024590">
    <property type="entry name" value="HrpA_C"/>
</dbReference>
<evidence type="ECO:0000313" key="9">
    <source>
        <dbReference type="Proteomes" id="UP000066624"/>
    </source>
</evidence>
<dbReference type="InterPro" id="IPR011545">
    <property type="entry name" value="DEAD/DEAH_box_helicase_dom"/>
</dbReference>
<protein>
    <submittedName>
        <fullName evidence="8">ATP-dependent helicase HrpA</fullName>
    </submittedName>
</protein>
<dbReference type="Pfam" id="PF04408">
    <property type="entry name" value="WHD_HA2"/>
    <property type="match status" value="1"/>
</dbReference>
<evidence type="ECO:0000259" key="6">
    <source>
        <dbReference type="PROSITE" id="PS51192"/>
    </source>
</evidence>
<feature type="domain" description="Helicase C-terminal" evidence="7">
    <location>
        <begin position="273"/>
        <end position="441"/>
    </location>
</feature>
<keyword evidence="2" id="KW-0378">Hydrolase</keyword>
<dbReference type="GO" id="GO:0016787">
    <property type="term" value="F:hydrolase activity"/>
    <property type="evidence" value="ECO:0007669"/>
    <property type="project" value="UniProtKB-KW"/>
</dbReference>
<dbReference type="CDD" id="cd18791">
    <property type="entry name" value="SF2_C_RHA"/>
    <property type="match status" value="1"/>
</dbReference>
<dbReference type="InterPro" id="IPR014001">
    <property type="entry name" value="Helicase_ATP-bd"/>
</dbReference>
<dbReference type="PROSITE" id="PS51192">
    <property type="entry name" value="HELICASE_ATP_BIND_1"/>
    <property type="match status" value="1"/>
</dbReference>
<dbReference type="Gene3D" id="1.20.120.1080">
    <property type="match status" value="1"/>
</dbReference>
<evidence type="ECO:0000259" key="7">
    <source>
        <dbReference type="PROSITE" id="PS51194"/>
    </source>
</evidence>
<keyword evidence="9" id="KW-1185">Reference proteome</keyword>
<dbReference type="Pfam" id="PF21010">
    <property type="entry name" value="HA2_C"/>
    <property type="match status" value="1"/>
</dbReference>
<dbReference type="SMART" id="SM00382">
    <property type="entry name" value="AAA"/>
    <property type="match status" value="1"/>
</dbReference>
<feature type="domain" description="Helicase ATP-binding" evidence="6">
    <location>
        <begin position="88"/>
        <end position="251"/>
    </location>
</feature>
<dbReference type="SMART" id="SM00487">
    <property type="entry name" value="DEXDc"/>
    <property type="match status" value="1"/>
</dbReference>
<keyword evidence="1" id="KW-0547">Nucleotide-binding</keyword>
<evidence type="ECO:0000256" key="2">
    <source>
        <dbReference type="ARBA" id="ARBA00022801"/>
    </source>
</evidence>
<dbReference type="InterPro" id="IPR003593">
    <property type="entry name" value="AAA+_ATPase"/>
</dbReference>
<proteinExistence type="predicted"/>
<dbReference type="PATRIC" id="fig|1579979.3.peg.642"/>
<dbReference type="InterPro" id="IPR027417">
    <property type="entry name" value="P-loop_NTPase"/>
</dbReference>
<dbReference type="InterPro" id="IPR011709">
    <property type="entry name" value="DEAD-box_helicase_OB_fold"/>
</dbReference>
<dbReference type="Pfam" id="PF00271">
    <property type="entry name" value="Helicase_C"/>
    <property type="match status" value="1"/>
</dbReference>
<dbReference type="Proteomes" id="UP000066624">
    <property type="component" value="Chromosome"/>
</dbReference>
<dbReference type="FunFam" id="1.20.120.1080:FF:000005">
    <property type="entry name" value="ATP-dependent helicase HrpA"/>
    <property type="match status" value="1"/>
</dbReference>
<dbReference type="PANTHER" id="PTHR18934">
    <property type="entry name" value="ATP-DEPENDENT RNA HELICASE"/>
    <property type="match status" value="1"/>
</dbReference>
<dbReference type="GO" id="GO:0005524">
    <property type="term" value="F:ATP binding"/>
    <property type="evidence" value="ECO:0007669"/>
    <property type="project" value="UniProtKB-KW"/>
</dbReference>
<evidence type="ECO:0000256" key="1">
    <source>
        <dbReference type="ARBA" id="ARBA00022741"/>
    </source>
</evidence>
<dbReference type="KEGG" id="wma:WM2015_634"/>
<name>A0A0K0XTM9_9GAMM</name>
<dbReference type="SUPFAM" id="SSF52540">
    <property type="entry name" value="P-loop containing nucleoside triphosphate hydrolases"/>
    <property type="match status" value="1"/>
</dbReference>
<gene>
    <name evidence="8" type="ORF">WM2015_634</name>
</gene>
<dbReference type="STRING" id="1579979.WM2015_634"/>
<feature type="region of interest" description="Disordered" evidence="5">
    <location>
        <begin position="58"/>
        <end position="77"/>
    </location>
</feature>
<dbReference type="Pfam" id="PF07717">
    <property type="entry name" value="OB_NTP_bind"/>
    <property type="match status" value="1"/>
</dbReference>
<reference evidence="9" key="1">
    <citation type="submission" date="2015-07" db="EMBL/GenBank/DDBJ databases">
        <authorList>
            <person name="Kim K.M."/>
        </authorList>
    </citation>
    <scope>NUCLEOTIDE SEQUENCE [LARGE SCALE GENOMIC DNA]</scope>
    <source>
        <strain evidence="9">KCTC 42284</strain>
    </source>
</reference>
<dbReference type="FunFam" id="3.40.50.300:FF:001922">
    <property type="entry name" value="DEAH (Asp-Glu-Ala-His) box polypeptide 29"/>
    <property type="match status" value="1"/>
</dbReference>
<evidence type="ECO:0000313" key="8">
    <source>
        <dbReference type="EMBL" id="AKS41015.1"/>
    </source>
</evidence>
<dbReference type="InterPro" id="IPR048333">
    <property type="entry name" value="HA2_WH"/>
</dbReference>
<accession>A0A0K0XTM9</accession>
<dbReference type="GO" id="GO:0003724">
    <property type="term" value="F:RNA helicase activity"/>
    <property type="evidence" value="ECO:0007669"/>
    <property type="project" value="InterPro"/>
</dbReference>
<evidence type="ECO:0000256" key="4">
    <source>
        <dbReference type="ARBA" id="ARBA00022840"/>
    </source>
</evidence>
<keyword evidence="4" id="KW-0067">ATP-binding</keyword>
<dbReference type="PROSITE" id="PS51194">
    <property type="entry name" value="HELICASE_CTER"/>
    <property type="match status" value="1"/>
</dbReference>
<dbReference type="Pfam" id="PF11898">
    <property type="entry name" value="DUF3418"/>
    <property type="match status" value="1"/>
</dbReference>
<dbReference type="SMART" id="SM00490">
    <property type="entry name" value="HELICc"/>
    <property type="match status" value="1"/>
</dbReference>
<sequence>MQLCDNRKMPLDPLEPDALMQRDLAWLKRRRGQLEGFRGPTEKRDRLQAQYEQRLARSRDLRQQRGETVPTVQPAPDLPISQRESELIEAIAEHQVLIVAGETGSGKSTRLPQLCLQAGRGQRGLIGCTQPRRIAARSVARRVAQELRDELGGLVGFQVRFNEKVSERTWIKFMTDGVALAEIHQDRHLDRYDTLIIDEAHERSLNIDFLLGYLKKLLPRRPDLKLIITSATIDTERFSKHFTDAPVITVEGRSYPVEMRYQAPNDGEDLGAQVVRAVHAASRVDPRGDILVFLPGEREIFQVARSLRRQPLAHTEILPLYARLPTASQDAIFRPGTGRRIVLATNVAETSLTVPGIRFVIDSGLARISRYAAHSRVLRLPIEPVSKAACNQRAGRCGRVGPGLCIRLFDEDDFERRPDYTEPEIQRAGLVGVVLEMLALGLGDPEQFPFIDAPPRRLIGEAWQSLVELGAVDEERRLTRLGQQLARLPVDARHGRILIEAQQRGCLAEVLVLVAALSLQDVRERPLDQQQAADQAHREFVVQGSDFLTLLKLWHWWQDTRRDHSRSQADRLARKHFLSVPRLHEWGQLQGQLAQIAREEGWKTGKTQPEDQRDPAREQAIHRSLLAGLLSLVGQHQEQGEYQGARGHKFRIFPGSVLGKRSPAWVMAAELVETGRTYARLVAPIEPAWLEQQAAHLTKRRVFDPWWDRRSGRVMGYEQISLHGLILVEKRRTHFGPHDPVTARRLFIRHALVRGEMHHRAEFLKRNRALRAELAEHEHKRRRRDVLAAEAELEHFFDQRLPEQIYTTKAFAAWYEGLTAEARDRLLYDRATLLREEAELAEADAFPARLRIGRESFSLDYRFEPGSEADGVTLNCPLHLLNQLKPAQLSWLVPGLLRDKIEALIGSLPKSKRRALVPIKDFARAAHEALMGRDIVPERSLETALARELARMSGLEIDAADFQREKIPDHLCMRVRLRDEDGKLLGESRNLSELIEGFADRARAEFMTRQSDQWQQDGLSAAELPELPALITTRGGHRAWPALVEQGNRVGVRLFDREADAHEAHREGVTTLLRQALSDKWKYLRKHNGLSQAAQIAWTRIEDVGDLSESLRGMALQTFLGEAWTVRSRGDFDALLKQVRQGLIERYQSLAGKLDACLIRWHELSVAIDSLADAVPRAHADLRSQLDDLMYAGFLDDLSAERLSEYPRYLEAIGQRIEIIEYDPRRDHDRMAQVEPWWQRYLDHLNESGIYSEALDRYRWLVEEYRIQVFAQKLGTRHKVSPARLEAAWAEVEAEG</sequence>
<evidence type="ECO:0000256" key="3">
    <source>
        <dbReference type="ARBA" id="ARBA00022806"/>
    </source>
</evidence>
<dbReference type="SMART" id="SM00847">
    <property type="entry name" value="HA2"/>
    <property type="match status" value="1"/>
</dbReference>
<dbReference type="InterPro" id="IPR001650">
    <property type="entry name" value="Helicase_C-like"/>
</dbReference>
<dbReference type="GO" id="GO:0003723">
    <property type="term" value="F:RNA binding"/>
    <property type="evidence" value="ECO:0007669"/>
    <property type="project" value="TreeGrafter"/>
</dbReference>
<evidence type="ECO:0000256" key="5">
    <source>
        <dbReference type="SAM" id="MobiDB-lite"/>
    </source>
</evidence>
<dbReference type="NCBIfam" id="TIGR01967">
    <property type="entry name" value="DEAH_box_HrpA"/>
    <property type="match status" value="1"/>
</dbReference>
<dbReference type="EMBL" id="CP012154">
    <property type="protein sequence ID" value="AKS41015.1"/>
    <property type="molecule type" value="Genomic_DNA"/>
</dbReference>
<keyword evidence="3 8" id="KW-0347">Helicase</keyword>
<dbReference type="InterPro" id="IPR007502">
    <property type="entry name" value="Helicase-assoc_dom"/>
</dbReference>
<dbReference type="InterPro" id="IPR010222">
    <property type="entry name" value="RNA_helicase_HrpA"/>
</dbReference>
<dbReference type="PANTHER" id="PTHR18934:SF99">
    <property type="entry name" value="ATP-DEPENDENT RNA HELICASE DHX37-RELATED"/>
    <property type="match status" value="1"/>
</dbReference>
<organism evidence="8 9">
    <name type="scientific">Wenzhouxiangella marina</name>
    <dbReference type="NCBI Taxonomy" id="1579979"/>
    <lineage>
        <taxon>Bacteria</taxon>
        <taxon>Pseudomonadati</taxon>
        <taxon>Pseudomonadota</taxon>
        <taxon>Gammaproteobacteria</taxon>
        <taxon>Chromatiales</taxon>
        <taxon>Wenzhouxiangellaceae</taxon>
        <taxon>Wenzhouxiangella</taxon>
    </lineage>
</organism>